<dbReference type="RefSeq" id="WP_124752094.1">
    <property type="nucleotide sequence ID" value="NZ_RQYS01000044.1"/>
</dbReference>
<feature type="transmembrane region" description="Helical" evidence="1">
    <location>
        <begin position="220"/>
        <end position="242"/>
    </location>
</feature>
<feature type="transmembrane region" description="Helical" evidence="1">
    <location>
        <begin position="113"/>
        <end position="135"/>
    </location>
</feature>
<dbReference type="InterPro" id="IPR052724">
    <property type="entry name" value="GT117_domain-containing"/>
</dbReference>
<dbReference type="AlphaFoldDB" id="A0A3P1XMS4"/>
<dbReference type="PANTHER" id="PTHR16214:SF3">
    <property type="entry name" value="TRANSMEMBRANE PROTEIN 260"/>
    <property type="match status" value="1"/>
</dbReference>
<sequence>MKQYKLINNVLGWIVFLIASYTYLSTIEPTGSFWDCGEFIASAYKLEVGHPPGAPFFMLMGNLFTQLTSDTAEVAKMVNRMSALFSALTILFLFWSITHMARRIILKEGKRELTLTRTIMVMGCGLVGSLVYTFSDTFWFSAVEGEVYASSSLFTAVVFWLILKWEEAADRPHADRWIVLIAYFMGLSIGVHLLNLLCIPAIVLVYYYRKFPNPTFKGTAIALLVSFAIVGLMMYGVVQGLVEACGWFELLFVNGFGMPYNSGVYAYVLIIAGMLGWSIWETMREDISPMRVRISFVLTIALLGIPFLGSGYVLGILLLIALTAALFRLKNINVRTLNTILVSLMVIVVGYSSYALILIRSTADTPMNQNAPKDIFTLRSYLAREQYGDTPLIYGKTYVSVPERNSDGTAVASESATIWRRAIKKDKNEKDRYFDTYTMITPKYVSETMMLFPRMHSSEPRHVAGYKSWANVKGVPVKVRELGETKSVMKPTFAENIKFFVRYQLNFMYWRYFMWNFSGRQNDIQGHGEIMNGNWITGIKPIDTFLVGPQDDMPFDIANNKGHNVYYMLPLLLGLLGIFYQLFSGKKGTQSFWVTFFLFFMTGIAIVLYLNQTPLQPRERDYAYAGSFYAYCIWIGLGVGAVARALEKFGKLPGLVAGTVATLACVLVPIQMAGQNWDDHDRSGRYMCRDFGSNYLESCEPNAIIFTNGDNDTFPLWYAQEVEGIRTDVRVCNTSYLQTDWYIEQMKRQAYQSAPLPITWDRSQYIQGKRDMTYVIKRMDKVDLGQALEWLRSDDPRTKKLPGYQNDISNIPSDVLTLKVDSATVMKHGAISPQDASQMVKEMTINLSGKEVLGKEAVTILDMLHTNNWERPIYFAITVDPNQFVRLDPYFQKTGMAYHIVPYMTQGPNARAIDTEKMYDNVMNKFRWGGVDKPGVYIDENTMRMCKSYRMYLFGELAQALLQEGKPDKAQAVLDRCMEVLPVENVPLDYSAIMIGETYMAIGQKEKGGSILDGVIENSLRNIRWYMRLNARDRAGIQDDWQRDLAIVQNALGMGMQYDREYGAKYREEFQKYYMAFQGTQDGGRNR</sequence>
<organism evidence="2 3">
    <name type="scientific">Tannerella forsythia</name>
    <name type="common">Bacteroides forsythus</name>
    <dbReference type="NCBI Taxonomy" id="28112"/>
    <lineage>
        <taxon>Bacteria</taxon>
        <taxon>Pseudomonadati</taxon>
        <taxon>Bacteroidota</taxon>
        <taxon>Bacteroidia</taxon>
        <taxon>Bacteroidales</taxon>
        <taxon>Tannerellaceae</taxon>
        <taxon>Tannerella</taxon>
    </lineage>
</organism>
<evidence type="ECO:0000313" key="3">
    <source>
        <dbReference type="Proteomes" id="UP000278609"/>
    </source>
</evidence>
<feature type="transmembrane region" description="Helical" evidence="1">
    <location>
        <begin position="83"/>
        <end position="101"/>
    </location>
</feature>
<protein>
    <submittedName>
        <fullName evidence="2">DUF2723 domain-containing protein</fullName>
    </submittedName>
</protein>
<accession>A0A3P1XMS4</accession>
<feature type="transmembrane region" description="Helical" evidence="1">
    <location>
        <begin position="263"/>
        <end position="280"/>
    </location>
</feature>
<reference evidence="2 3" key="1">
    <citation type="submission" date="2018-11" db="EMBL/GenBank/DDBJ databases">
        <title>Genomes From Bacteria Associated with the Canine Oral Cavity: a Test Case for Automated Genome-Based Taxonomic Assignment.</title>
        <authorList>
            <person name="Coil D.A."/>
            <person name="Jospin G."/>
            <person name="Darling A.E."/>
            <person name="Wallis C."/>
            <person name="Davis I.J."/>
            <person name="Harris S."/>
            <person name="Eisen J.A."/>
            <person name="Holcombe L.J."/>
            <person name="O'Flynn C."/>
        </authorList>
    </citation>
    <scope>NUCLEOTIDE SEQUENCE [LARGE SCALE GENOMIC DNA]</scope>
    <source>
        <strain evidence="2 3">OH2617_COT-023</strain>
    </source>
</reference>
<feature type="transmembrane region" description="Helical" evidence="1">
    <location>
        <begin position="177"/>
        <end position="208"/>
    </location>
</feature>
<proteinExistence type="predicted"/>
<dbReference type="PANTHER" id="PTHR16214">
    <property type="entry name" value="TRANSMEMBRANE PROTEIN 260"/>
    <property type="match status" value="1"/>
</dbReference>
<gene>
    <name evidence="2" type="ORF">EII40_09910</name>
</gene>
<dbReference type="Proteomes" id="UP000278609">
    <property type="component" value="Unassembled WGS sequence"/>
</dbReference>
<feature type="transmembrane region" description="Helical" evidence="1">
    <location>
        <begin position="565"/>
        <end position="583"/>
    </location>
</feature>
<feature type="transmembrane region" description="Helical" evidence="1">
    <location>
        <begin position="300"/>
        <end position="327"/>
    </location>
</feature>
<evidence type="ECO:0000256" key="1">
    <source>
        <dbReference type="SAM" id="Phobius"/>
    </source>
</evidence>
<name>A0A3P1XMS4_TANFO</name>
<comment type="caution">
    <text evidence="2">The sequence shown here is derived from an EMBL/GenBank/DDBJ whole genome shotgun (WGS) entry which is preliminary data.</text>
</comment>
<feature type="transmembrane region" description="Helical" evidence="1">
    <location>
        <begin position="339"/>
        <end position="359"/>
    </location>
</feature>
<dbReference type="InterPro" id="IPR021280">
    <property type="entry name" value="TMEM260-like"/>
</dbReference>
<dbReference type="OrthoDB" id="9807602at2"/>
<feature type="transmembrane region" description="Helical" evidence="1">
    <location>
        <begin position="622"/>
        <end position="643"/>
    </location>
</feature>
<keyword evidence="1" id="KW-0812">Transmembrane</keyword>
<feature type="transmembrane region" description="Helical" evidence="1">
    <location>
        <begin position="7"/>
        <end position="24"/>
    </location>
</feature>
<keyword evidence="1" id="KW-1133">Transmembrane helix</keyword>
<keyword evidence="1" id="KW-0472">Membrane</keyword>
<dbReference type="Pfam" id="PF11028">
    <property type="entry name" value="TMEM260-like"/>
    <property type="match status" value="1"/>
</dbReference>
<dbReference type="EMBL" id="RQYS01000044">
    <property type="protein sequence ID" value="RRD59386.1"/>
    <property type="molecule type" value="Genomic_DNA"/>
</dbReference>
<evidence type="ECO:0000313" key="2">
    <source>
        <dbReference type="EMBL" id="RRD59386.1"/>
    </source>
</evidence>
<feature type="transmembrane region" description="Helical" evidence="1">
    <location>
        <begin position="592"/>
        <end position="610"/>
    </location>
</feature>